<feature type="compositionally biased region" description="Basic and acidic residues" evidence="1">
    <location>
        <begin position="80"/>
        <end position="95"/>
    </location>
</feature>
<proteinExistence type="predicted"/>
<evidence type="ECO:0000256" key="1">
    <source>
        <dbReference type="SAM" id="MobiDB-lite"/>
    </source>
</evidence>
<dbReference type="WBParaSite" id="maker-unitig_34497-snap-gene-0.1-mRNA-1">
    <property type="protein sequence ID" value="maker-unitig_34497-snap-gene-0.1-mRNA-1"/>
    <property type="gene ID" value="maker-unitig_34497-snap-gene-0.1"/>
</dbReference>
<protein>
    <submittedName>
        <fullName evidence="3">Secreted protein</fullName>
    </submittedName>
</protein>
<dbReference type="AlphaFoldDB" id="A0A1I8FH16"/>
<feature type="region of interest" description="Disordered" evidence="1">
    <location>
        <begin position="15"/>
        <end position="44"/>
    </location>
</feature>
<accession>A0A1I8FH16</accession>
<dbReference type="Proteomes" id="UP000095280">
    <property type="component" value="Unplaced"/>
</dbReference>
<sequence length="163" mass="17594">ARIFSASAATWRARPAGVAAPAVAASGRQRGPNRQPNWPKQANESTNQLWQLTTGNRSLTVKLALLTRLEASTIIADTQRSNKDSSQDEKADKEANLTTSYRRRTMASRPATAAVSTGPYTPTLSSSIPITASRSGRTRHATVSADSDITDPRIYPTELNSRV</sequence>
<name>A0A1I8FH16_9PLAT</name>
<feature type="compositionally biased region" description="Polar residues" evidence="1">
    <location>
        <begin position="32"/>
        <end position="44"/>
    </location>
</feature>
<evidence type="ECO:0000313" key="3">
    <source>
        <dbReference type="WBParaSite" id="maker-unitig_34497-snap-gene-0.1-mRNA-1"/>
    </source>
</evidence>
<feature type="compositionally biased region" description="Low complexity" evidence="1">
    <location>
        <begin position="15"/>
        <end position="25"/>
    </location>
</feature>
<reference evidence="3" key="1">
    <citation type="submission" date="2016-11" db="UniProtKB">
        <authorList>
            <consortium name="WormBaseParasite"/>
        </authorList>
    </citation>
    <scope>IDENTIFICATION</scope>
</reference>
<feature type="region of interest" description="Disordered" evidence="1">
    <location>
        <begin position="74"/>
        <end position="163"/>
    </location>
</feature>
<keyword evidence="2" id="KW-1185">Reference proteome</keyword>
<feature type="compositionally biased region" description="Polar residues" evidence="1">
    <location>
        <begin position="114"/>
        <end position="135"/>
    </location>
</feature>
<organism evidence="2 3">
    <name type="scientific">Macrostomum lignano</name>
    <dbReference type="NCBI Taxonomy" id="282301"/>
    <lineage>
        <taxon>Eukaryota</taxon>
        <taxon>Metazoa</taxon>
        <taxon>Spiralia</taxon>
        <taxon>Lophotrochozoa</taxon>
        <taxon>Platyhelminthes</taxon>
        <taxon>Rhabditophora</taxon>
        <taxon>Macrostomorpha</taxon>
        <taxon>Macrostomida</taxon>
        <taxon>Macrostomidae</taxon>
        <taxon>Macrostomum</taxon>
    </lineage>
</organism>
<evidence type="ECO:0000313" key="2">
    <source>
        <dbReference type="Proteomes" id="UP000095280"/>
    </source>
</evidence>